<protein>
    <submittedName>
        <fullName evidence="2">Uncharacterized protein</fullName>
    </submittedName>
</protein>
<proteinExistence type="predicted"/>
<gene>
    <name evidence="2" type="ORF">AVEN_59318_1</name>
</gene>
<organism evidence="2 3">
    <name type="scientific">Araneus ventricosus</name>
    <name type="common">Orbweaver spider</name>
    <name type="synonym">Epeira ventricosa</name>
    <dbReference type="NCBI Taxonomy" id="182803"/>
    <lineage>
        <taxon>Eukaryota</taxon>
        <taxon>Metazoa</taxon>
        <taxon>Ecdysozoa</taxon>
        <taxon>Arthropoda</taxon>
        <taxon>Chelicerata</taxon>
        <taxon>Arachnida</taxon>
        <taxon>Araneae</taxon>
        <taxon>Araneomorphae</taxon>
        <taxon>Entelegynae</taxon>
        <taxon>Araneoidea</taxon>
        <taxon>Araneidae</taxon>
        <taxon>Araneus</taxon>
    </lineage>
</organism>
<evidence type="ECO:0000313" key="2">
    <source>
        <dbReference type="EMBL" id="GBN60822.1"/>
    </source>
</evidence>
<dbReference type="AlphaFoldDB" id="A0A4Y2QC67"/>
<accession>A0A4Y2QC67</accession>
<feature type="chain" id="PRO_5021288587" evidence="1">
    <location>
        <begin position="19"/>
        <end position="152"/>
    </location>
</feature>
<keyword evidence="3" id="KW-1185">Reference proteome</keyword>
<keyword evidence="1" id="KW-0732">Signal</keyword>
<comment type="caution">
    <text evidence="2">The sequence shown here is derived from an EMBL/GenBank/DDBJ whole genome shotgun (WGS) entry which is preliminary data.</text>
</comment>
<reference evidence="2 3" key="1">
    <citation type="journal article" date="2019" name="Sci. Rep.">
        <title>Orb-weaving spider Araneus ventricosus genome elucidates the spidroin gene catalogue.</title>
        <authorList>
            <person name="Kono N."/>
            <person name="Nakamura H."/>
            <person name="Ohtoshi R."/>
            <person name="Moran D.A.P."/>
            <person name="Shinohara A."/>
            <person name="Yoshida Y."/>
            <person name="Fujiwara M."/>
            <person name="Mori M."/>
            <person name="Tomita M."/>
            <person name="Arakawa K."/>
        </authorList>
    </citation>
    <scope>NUCLEOTIDE SEQUENCE [LARGE SCALE GENOMIC DNA]</scope>
</reference>
<feature type="signal peptide" evidence="1">
    <location>
        <begin position="1"/>
        <end position="18"/>
    </location>
</feature>
<sequence length="152" mass="17392">MRFIEASLFLLVFTKLQLNVPKGLKCYNYANLTNDLPNIKTATILRRHQKIKVLTYTSFLMTSRNTHAKFEDYRATGFDATMQQIYRQTDVEPIDQVKTGPRFVWSIKSIVVNDTTGPQHYPDNGLVSGTRGKVSRNQEEVVNDTFGPAIYL</sequence>
<dbReference type="EMBL" id="BGPR01013467">
    <property type="protein sequence ID" value="GBN60822.1"/>
    <property type="molecule type" value="Genomic_DNA"/>
</dbReference>
<evidence type="ECO:0000256" key="1">
    <source>
        <dbReference type="SAM" id="SignalP"/>
    </source>
</evidence>
<dbReference type="Proteomes" id="UP000499080">
    <property type="component" value="Unassembled WGS sequence"/>
</dbReference>
<name>A0A4Y2QC67_ARAVE</name>
<evidence type="ECO:0000313" key="3">
    <source>
        <dbReference type="Proteomes" id="UP000499080"/>
    </source>
</evidence>